<dbReference type="KEGG" id="ngf:FRF71_08040"/>
<dbReference type="PANTHER" id="PTHR30582">
    <property type="entry name" value="L,D-TRANSPEPTIDASE"/>
    <property type="match status" value="1"/>
</dbReference>
<dbReference type="InterPro" id="IPR005490">
    <property type="entry name" value="LD_TPept_cat_dom"/>
</dbReference>
<reference evidence="11 12" key="1">
    <citation type="journal article" date="2013" name="J. Microbiol. Biotechnol.">
        <title>Novosphingobium ginsenosidimutans sp. nov., with the ability to convert ginsenoside.</title>
        <authorList>
            <person name="Kim J.K."/>
            <person name="He D."/>
            <person name="Liu Q.M."/>
            <person name="Park H.Y."/>
            <person name="Jung M.S."/>
            <person name="Yoon M.H."/>
            <person name="Kim S.C."/>
            <person name="Im W.T."/>
        </authorList>
    </citation>
    <scope>NUCLEOTIDE SEQUENCE [LARGE SCALE GENOMIC DNA]</scope>
    <source>
        <strain evidence="11 12">FW-6</strain>
    </source>
</reference>
<dbReference type="OrthoDB" id="463216at2"/>
<gene>
    <name evidence="11" type="ORF">FRF71_08040</name>
</gene>
<dbReference type="InterPro" id="IPR050979">
    <property type="entry name" value="LD-transpeptidase"/>
</dbReference>
<feature type="domain" description="L,D-TPase catalytic" evidence="10">
    <location>
        <begin position="128"/>
        <end position="236"/>
    </location>
</feature>
<evidence type="ECO:0000256" key="7">
    <source>
        <dbReference type="PROSITE-ProRule" id="PRU01373"/>
    </source>
</evidence>
<dbReference type="GO" id="GO:0005576">
    <property type="term" value="C:extracellular region"/>
    <property type="evidence" value="ECO:0007669"/>
    <property type="project" value="TreeGrafter"/>
</dbReference>
<dbReference type="InterPro" id="IPR038063">
    <property type="entry name" value="Transpep_catalytic_dom"/>
</dbReference>
<dbReference type="GO" id="GO:0008360">
    <property type="term" value="P:regulation of cell shape"/>
    <property type="evidence" value="ECO:0007669"/>
    <property type="project" value="UniProtKB-UniRule"/>
</dbReference>
<comment type="pathway">
    <text evidence="1 7">Cell wall biogenesis; peptidoglycan biosynthesis.</text>
</comment>
<dbReference type="SUPFAM" id="SSF141523">
    <property type="entry name" value="L,D-transpeptidase catalytic domain-like"/>
    <property type="match status" value="1"/>
</dbReference>
<feature type="active site" description="Nucleophile" evidence="7">
    <location>
        <position position="212"/>
    </location>
</feature>
<evidence type="ECO:0000256" key="1">
    <source>
        <dbReference type="ARBA" id="ARBA00004752"/>
    </source>
</evidence>
<evidence type="ECO:0000313" key="12">
    <source>
        <dbReference type="Proteomes" id="UP000321172"/>
    </source>
</evidence>
<keyword evidence="9" id="KW-0472">Membrane</keyword>
<dbReference type="GO" id="GO:0071555">
    <property type="term" value="P:cell wall organization"/>
    <property type="evidence" value="ECO:0007669"/>
    <property type="project" value="UniProtKB-UniRule"/>
</dbReference>
<dbReference type="Proteomes" id="UP000321172">
    <property type="component" value="Chromosome"/>
</dbReference>
<dbReference type="EMBL" id="CP042345">
    <property type="protein sequence ID" value="QEA16088.1"/>
    <property type="molecule type" value="Genomic_DNA"/>
</dbReference>
<evidence type="ECO:0000313" key="11">
    <source>
        <dbReference type="EMBL" id="QEA16088.1"/>
    </source>
</evidence>
<dbReference type="UniPathway" id="UPA00219"/>
<keyword evidence="12" id="KW-1185">Reference proteome</keyword>
<evidence type="ECO:0000256" key="3">
    <source>
        <dbReference type="ARBA" id="ARBA00022679"/>
    </source>
</evidence>
<evidence type="ECO:0000259" key="10">
    <source>
        <dbReference type="PROSITE" id="PS52029"/>
    </source>
</evidence>
<keyword evidence="9" id="KW-0812">Transmembrane</keyword>
<keyword evidence="9" id="KW-1133">Transmembrane helix</keyword>
<evidence type="ECO:0000256" key="2">
    <source>
        <dbReference type="ARBA" id="ARBA00005992"/>
    </source>
</evidence>
<keyword evidence="6 7" id="KW-0961">Cell wall biogenesis/degradation</keyword>
<comment type="similarity">
    <text evidence="2">Belongs to the YkuD family.</text>
</comment>
<dbReference type="AlphaFoldDB" id="A0A5B8S4P6"/>
<organism evidence="11 12">
    <name type="scientific">Novosphingobium ginsenosidimutans</name>
    <dbReference type="NCBI Taxonomy" id="1176536"/>
    <lineage>
        <taxon>Bacteria</taxon>
        <taxon>Pseudomonadati</taxon>
        <taxon>Pseudomonadota</taxon>
        <taxon>Alphaproteobacteria</taxon>
        <taxon>Sphingomonadales</taxon>
        <taxon>Sphingomonadaceae</taxon>
        <taxon>Novosphingobium</taxon>
    </lineage>
</organism>
<feature type="active site" description="Proton donor/acceptor" evidence="7">
    <location>
        <position position="199"/>
    </location>
</feature>
<feature type="region of interest" description="Disordered" evidence="8">
    <location>
        <begin position="1"/>
        <end position="22"/>
    </location>
</feature>
<name>A0A5B8S4P6_9SPHN</name>
<evidence type="ECO:0000256" key="8">
    <source>
        <dbReference type="SAM" id="MobiDB-lite"/>
    </source>
</evidence>
<feature type="transmembrane region" description="Helical" evidence="9">
    <location>
        <begin position="36"/>
        <end position="54"/>
    </location>
</feature>
<accession>A0A5B8S4P6</accession>
<evidence type="ECO:0000256" key="4">
    <source>
        <dbReference type="ARBA" id="ARBA00022960"/>
    </source>
</evidence>
<dbReference type="Pfam" id="PF03734">
    <property type="entry name" value="YkuD"/>
    <property type="match status" value="1"/>
</dbReference>
<evidence type="ECO:0000256" key="5">
    <source>
        <dbReference type="ARBA" id="ARBA00022984"/>
    </source>
</evidence>
<dbReference type="PROSITE" id="PS52029">
    <property type="entry name" value="LD_TPASE"/>
    <property type="match status" value="1"/>
</dbReference>
<dbReference type="CDD" id="cd16913">
    <property type="entry name" value="YkuD_like"/>
    <property type="match status" value="1"/>
</dbReference>
<evidence type="ECO:0000256" key="9">
    <source>
        <dbReference type="SAM" id="Phobius"/>
    </source>
</evidence>
<dbReference type="GO" id="GO:0016740">
    <property type="term" value="F:transferase activity"/>
    <property type="evidence" value="ECO:0007669"/>
    <property type="project" value="UniProtKB-KW"/>
</dbReference>
<dbReference type="GO" id="GO:0018104">
    <property type="term" value="P:peptidoglycan-protein cross-linking"/>
    <property type="evidence" value="ECO:0007669"/>
    <property type="project" value="TreeGrafter"/>
</dbReference>
<proteinExistence type="inferred from homology"/>
<keyword evidence="3" id="KW-0808">Transferase</keyword>
<sequence length="247" mass="26833">MGDDDRRSRHHRLATAPPPGNRYGALIGPRPVPRKSIAVLAAALVLGLLVLNFIQQRREVQAQQEGRAAIERLARADQNRITYPDDAKPTLALPGGQVRAVRSLIEVGKPLHFGDYVWDDSAAISGAVWIRIDLTRQLVSVFRGEDEIGTAVILYGAPEKPTPKGAFKVIAKATDHYSRSYDAPMPYMLRLTNDGIAIHASRVRPNGATHGCLGVPMRFAELLYRVAGEGTEVFILADSAPALGKTA</sequence>
<keyword evidence="5 7" id="KW-0573">Peptidoglycan synthesis</keyword>
<keyword evidence="4 7" id="KW-0133">Cell shape</keyword>
<protein>
    <submittedName>
        <fullName evidence="11">L,D-transpeptidase family protein</fullName>
    </submittedName>
</protein>
<dbReference type="PANTHER" id="PTHR30582:SF2">
    <property type="entry name" value="L,D-TRANSPEPTIDASE YCIB-RELATED"/>
    <property type="match status" value="1"/>
</dbReference>
<dbReference type="Gene3D" id="2.40.440.10">
    <property type="entry name" value="L,D-transpeptidase catalytic domain-like"/>
    <property type="match status" value="1"/>
</dbReference>
<dbReference type="GO" id="GO:0071972">
    <property type="term" value="F:peptidoglycan L,D-transpeptidase activity"/>
    <property type="evidence" value="ECO:0007669"/>
    <property type="project" value="TreeGrafter"/>
</dbReference>
<evidence type="ECO:0000256" key="6">
    <source>
        <dbReference type="ARBA" id="ARBA00023316"/>
    </source>
</evidence>